<feature type="domain" description="Cytochrome c" evidence="7">
    <location>
        <begin position="116"/>
        <end position="219"/>
    </location>
</feature>
<keyword evidence="1 4" id="KW-0349">Heme</keyword>
<sequence>MARLVVGILPLLLSLACSRGAADSADEGGPGLLEGIRDRAGRVLAQDAYGDGATELVYLDQGWGPAETLWFYHADQGSVLMPYDTLVHLEQAGSERPFVSPEHMTRFRFLNQYPTPNNPDGLPVGFTRHDDQVGLTCAACHTTQINYRGTAVRIDGAPALADVAGFLREVEAALRATLADAAKLARFAAARTGGGTDEAARAAARASLEATLAWFEDYNAANRSPTIEGFGRMDAIGRIINQSIRFTSGPQNSLEPNAPTSYPLLWDAPRHDYVQWIGFSANAEAGSLGRNAGEVIGVFGRVEVQHYETEKEAKRGYESTIDANALVAMEESLRRLQSPVWPEQVLPAIDRGLAARGAELYQQQCVSCHALIDRADPQRRVVAQITGLDVVGTDPTSARNVADARVPAGVLEGAISPQGQRYGAKLTALALLGDLVARSLAANPVAATRAIVNAKRHQIEKTPKQGDHPRSDSDPTVSLQAYKARPLNGIWATSPYLHNGSVPSLHDLLLPVAQRPARFSVGRWEFDPDKVGHVSDGEGPFVVDTTVTGNSNRGHEYGVDLGEDDRRALVEYLKTL</sequence>
<evidence type="ECO:0000256" key="3">
    <source>
        <dbReference type="ARBA" id="ARBA00023004"/>
    </source>
</evidence>
<dbReference type="NCBIfam" id="NF040606">
    <property type="entry name" value="CytoC_perox"/>
    <property type="match status" value="1"/>
</dbReference>
<dbReference type="InterPro" id="IPR051395">
    <property type="entry name" value="Cytochrome_c_Peroxidase/MauG"/>
</dbReference>
<keyword evidence="6" id="KW-0732">Signal</keyword>
<keyword evidence="3 4" id="KW-0408">Iron</keyword>
<keyword evidence="2 4" id="KW-0479">Metal-binding</keyword>
<feature type="signal peptide" evidence="6">
    <location>
        <begin position="1"/>
        <end position="21"/>
    </location>
</feature>
<feature type="compositionally biased region" description="Basic and acidic residues" evidence="5">
    <location>
        <begin position="457"/>
        <end position="473"/>
    </location>
</feature>
<organism evidence="8 9">
    <name type="scientific">Nannocystis punicea</name>
    <dbReference type="NCBI Taxonomy" id="2995304"/>
    <lineage>
        <taxon>Bacteria</taxon>
        <taxon>Pseudomonadati</taxon>
        <taxon>Myxococcota</taxon>
        <taxon>Polyangia</taxon>
        <taxon>Nannocystales</taxon>
        <taxon>Nannocystaceae</taxon>
        <taxon>Nannocystis</taxon>
    </lineage>
</organism>
<evidence type="ECO:0000256" key="5">
    <source>
        <dbReference type="SAM" id="MobiDB-lite"/>
    </source>
</evidence>
<dbReference type="InterPro" id="IPR009056">
    <property type="entry name" value="Cyt_c-like_dom"/>
</dbReference>
<reference evidence="8" key="1">
    <citation type="submission" date="2022-11" db="EMBL/GenBank/DDBJ databases">
        <title>Minimal conservation of predation-associated metabolite biosynthetic gene clusters underscores biosynthetic potential of Myxococcota including descriptions for ten novel species: Archangium lansinium sp. nov., Myxococcus landrumus sp. nov., Nannocystis bai.</title>
        <authorList>
            <person name="Ahearne A."/>
            <person name="Stevens C."/>
            <person name="Dowd S."/>
        </authorList>
    </citation>
    <scope>NUCLEOTIDE SEQUENCE</scope>
    <source>
        <strain evidence="8">Fl3</strain>
    </source>
</reference>
<evidence type="ECO:0000313" key="8">
    <source>
        <dbReference type="EMBL" id="WAS96767.1"/>
    </source>
</evidence>
<accession>A0ABY7HCD1</accession>
<dbReference type="PROSITE" id="PS51007">
    <property type="entry name" value="CYTC"/>
    <property type="match status" value="2"/>
</dbReference>
<dbReference type="SUPFAM" id="SSF46626">
    <property type="entry name" value="Cytochrome c"/>
    <property type="match status" value="1"/>
</dbReference>
<dbReference type="PANTHER" id="PTHR30600">
    <property type="entry name" value="CYTOCHROME C PEROXIDASE-RELATED"/>
    <property type="match status" value="1"/>
</dbReference>
<feature type="domain" description="Cytochrome c" evidence="7">
    <location>
        <begin position="352"/>
        <end position="576"/>
    </location>
</feature>
<dbReference type="Proteomes" id="UP001164459">
    <property type="component" value="Chromosome"/>
</dbReference>
<dbReference type="EMBL" id="CP114040">
    <property type="protein sequence ID" value="WAS96767.1"/>
    <property type="molecule type" value="Genomic_DNA"/>
</dbReference>
<dbReference type="InterPro" id="IPR036909">
    <property type="entry name" value="Cyt_c-like_dom_sf"/>
</dbReference>
<evidence type="ECO:0000256" key="1">
    <source>
        <dbReference type="ARBA" id="ARBA00022617"/>
    </source>
</evidence>
<evidence type="ECO:0000256" key="4">
    <source>
        <dbReference type="PROSITE-ProRule" id="PRU00433"/>
    </source>
</evidence>
<dbReference type="Gene3D" id="1.10.760.10">
    <property type="entry name" value="Cytochrome c-like domain"/>
    <property type="match status" value="1"/>
</dbReference>
<gene>
    <name evidence="8" type="ORF">O0S08_11510</name>
</gene>
<protein>
    <submittedName>
        <fullName evidence="8">Cytochrome c</fullName>
    </submittedName>
</protein>
<dbReference type="PROSITE" id="PS51257">
    <property type="entry name" value="PROKAR_LIPOPROTEIN"/>
    <property type="match status" value="1"/>
</dbReference>
<feature type="region of interest" description="Disordered" evidence="5">
    <location>
        <begin position="456"/>
        <end position="476"/>
    </location>
</feature>
<feature type="chain" id="PRO_5045229362" evidence="6">
    <location>
        <begin position="22"/>
        <end position="576"/>
    </location>
</feature>
<dbReference type="RefSeq" id="WP_269039131.1">
    <property type="nucleotide sequence ID" value="NZ_CP114040.1"/>
</dbReference>
<name>A0ABY7HCD1_9BACT</name>
<dbReference type="InterPro" id="IPR047758">
    <property type="entry name" value="CytoC_perox"/>
</dbReference>
<evidence type="ECO:0000256" key="2">
    <source>
        <dbReference type="ARBA" id="ARBA00022723"/>
    </source>
</evidence>
<evidence type="ECO:0000256" key="6">
    <source>
        <dbReference type="SAM" id="SignalP"/>
    </source>
</evidence>
<evidence type="ECO:0000313" key="9">
    <source>
        <dbReference type="Proteomes" id="UP001164459"/>
    </source>
</evidence>
<keyword evidence="9" id="KW-1185">Reference proteome</keyword>
<dbReference type="PANTHER" id="PTHR30600:SF9">
    <property type="entry name" value="BLR7738 PROTEIN"/>
    <property type="match status" value="1"/>
</dbReference>
<dbReference type="Pfam" id="PF21419">
    <property type="entry name" value="RoxA-like_Cyt-c"/>
    <property type="match status" value="1"/>
</dbReference>
<proteinExistence type="predicted"/>
<evidence type="ECO:0000259" key="7">
    <source>
        <dbReference type="PROSITE" id="PS51007"/>
    </source>
</evidence>